<dbReference type="SMART" id="SM00226">
    <property type="entry name" value="LMWPc"/>
    <property type="match status" value="1"/>
</dbReference>
<comment type="caution">
    <text evidence="3">The sequence shown here is derived from an EMBL/GenBank/DDBJ whole genome shotgun (WGS) entry which is preliminary data.</text>
</comment>
<dbReference type="InterPro" id="IPR036196">
    <property type="entry name" value="Ptyr_pPase_sf"/>
</dbReference>
<evidence type="ECO:0000313" key="4">
    <source>
        <dbReference type="Proteomes" id="UP000438699"/>
    </source>
</evidence>
<evidence type="ECO:0000259" key="2">
    <source>
        <dbReference type="SMART" id="SM00226"/>
    </source>
</evidence>
<gene>
    <name evidence="3" type="ORF">F8A88_10685</name>
</gene>
<feature type="domain" description="Phosphotyrosine protein phosphatase I" evidence="2">
    <location>
        <begin position="2"/>
        <end position="137"/>
    </location>
</feature>
<dbReference type="InterPro" id="IPR023485">
    <property type="entry name" value="Ptyr_pPase"/>
</dbReference>
<proteinExistence type="predicted"/>
<accession>A0A6N6N1W9</accession>
<evidence type="ECO:0000256" key="1">
    <source>
        <dbReference type="ARBA" id="ARBA00022849"/>
    </source>
</evidence>
<dbReference type="Gene3D" id="3.40.50.2300">
    <property type="match status" value="1"/>
</dbReference>
<reference evidence="3 4" key="1">
    <citation type="journal article" date="2017" name="Int. J. Syst. Evol. Microbiol.">
        <title>Desulfovibrio senegalensis sp. nov., a mesophilic sulfate reducer isolated from marine sediment.</title>
        <authorList>
            <person name="Thioye A."/>
            <person name="Gam Z.B.A."/>
            <person name="Mbengue M."/>
            <person name="Cayol J.L."/>
            <person name="Joseph-Bartoli M."/>
            <person name="Toure-Kane C."/>
            <person name="Labat M."/>
        </authorList>
    </citation>
    <scope>NUCLEOTIDE SEQUENCE [LARGE SCALE GENOMIC DNA]</scope>
    <source>
        <strain evidence="3 4">DSM 101509</strain>
    </source>
</reference>
<organism evidence="3 4">
    <name type="scientific">Pseudodesulfovibrio senegalensis</name>
    <dbReference type="NCBI Taxonomy" id="1721087"/>
    <lineage>
        <taxon>Bacteria</taxon>
        <taxon>Pseudomonadati</taxon>
        <taxon>Thermodesulfobacteriota</taxon>
        <taxon>Desulfovibrionia</taxon>
        <taxon>Desulfovibrionales</taxon>
        <taxon>Desulfovibrionaceae</taxon>
    </lineage>
</organism>
<dbReference type="EMBL" id="WAIE01000004">
    <property type="protein sequence ID" value="KAB1441405.1"/>
    <property type="molecule type" value="Genomic_DNA"/>
</dbReference>
<dbReference type="GO" id="GO:0046685">
    <property type="term" value="P:response to arsenic-containing substance"/>
    <property type="evidence" value="ECO:0007669"/>
    <property type="project" value="UniProtKB-KW"/>
</dbReference>
<keyword evidence="4" id="KW-1185">Reference proteome</keyword>
<name>A0A6N6N1W9_9BACT</name>
<dbReference type="RefSeq" id="WP_151151148.1">
    <property type="nucleotide sequence ID" value="NZ_WAIE01000004.1"/>
</dbReference>
<dbReference type="Proteomes" id="UP000438699">
    <property type="component" value="Unassembled WGS sequence"/>
</dbReference>
<dbReference type="Pfam" id="PF01451">
    <property type="entry name" value="LMWPc"/>
    <property type="match status" value="1"/>
</dbReference>
<evidence type="ECO:0000313" key="3">
    <source>
        <dbReference type="EMBL" id="KAB1441405.1"/>
    </source>
</evidence>
<dbReference type="CDD" id="cd16345">
    <property type="entry name" value="LMWP_ArsC"/>
    <property type="match status" value="1"/>
</dbReference>
<dbReference type="OrthoDB" id="9784339at2"/>
<keyword evidence="1" id="KW-0059">Arsenical resistance</keyword>
<dbReference type="SUPFAM" id="SSF52788">
    <property type="entry name" value="Phosphotyrosine protein phosphatases I"/>
    <property type="match status" value="1"/>
</dbReference>
<dbReference type="AlphaFoldDB" id="A0A6N6N1W9"/>
<sequence length="151" mass="17158">MEKVLFICVHNSARSQMAEAYLKELGSDVFEVESAGFEPTEINPLVIEVIKEENIDLSDKPTQSVFDLYKQGRLYTYVITVCEESDGQCPVFPGMVHRLHIPFADPATVQGSHEEQLNQVRAIRDEIKKNIQLFINGEKNGQHSFLELYGK</sequence>
<protein>
    <submittedName>
        <fullName evidence="3">Arsenate reductase ArsC</fullName>
    </submittedName>
</protein>
<dbReference type="PANTHER" id="PTHR43428">
    <property type="entry name" value="ARSENATE REDUCTASE"/>
    <property type="match status" value="1"/>
</dbReference>
<dbReference type="PANTHER" id="PTHR43428:SF1">
    <property type="entry name" value="ARSENATE REDUCTASE"/>
    <property type="match status" value="1"/>
</dbReference>